<name>A0A5B7JTK6_PORTR</name>
<gene>
    <name evidence="2" type="ORF">E2C01_092938</name>
</gene>
<keyword evidence="3" id="KW-1185">Reference proteome</keyword>
<feature type="region of interest" description="Disordered" evidence="1">
    <location>
        <begin position="68"/>
        <end position="154"/>
    </location>
</feature>
<proteinExistence type="predicted"/>
<evidence type="ECO:0000313" key="3">
    <source>
        <dbReference type="Proteomes" id="UP000324222"/>
    </source>
</evidence>
<dbReference type="EMBL" id="VSRR010110705">
    <property type="protein sequence ID" value="MPC97616.1"/>
    <property type="molecule type" value="Genomic_DNA"/>
</dbReference>
<organism evidence="2 3">
    <name type="scientific">Portunus trituberculatus</name>
    <name type="common">Swimming crab</name>
    <name type="synonym">Neptunus trituberculatus</name>
    <dbReference type="NCBI Taxonomy" id="210409"/>
    <lineage>
        <taxon>Eukaryota</taxon>
        <taxon>Metazoa</taxon>
        <taxon>Ecdysozoa</taxon>
        <taxon>Arthropoda</taxon>
        <taxon>Crustacea</taxon>
        <taxon>Multicrustacea</taxon>
        <taxon>Malacostraca</taxon>
        <taxon>Eumalacostraca</taxon>
        <taxon>Eucarida</taxon>
        <taxon>Decapoda</taxon>
        <taxon>Pleocyemata</taxon>
        <taxon>Brachyura</taxon>
        <taxon>Eubrachyura</taxon>
        <taxon>Portunoidea</taxon>
        <taxon>Portunidae</taxon>
        <taxon>Portuninae</taxon>
        <taxon>Portunus</taxon>
    </lineage>
</organism>
<feature type="compositionally biased region" description="Pro residues" evidence="1">
    <location>
        <begin position="87"/>
        <end position="116"/>
    </location>
</feature>
<evidence type="ECO:0000256" key="1">
    <source>
        <dbReference type="SAM" id="MobiDB-lite"/>
    </source>
</evidence>
<protein>
    <submittedName>
        <fullName evidence="2">Uncharacterized protein</fullName>
    </submittedName>
</protein>
<sequence length="154" mass="16421">MLSTNLESQGTWSANRTREDKVVWIVLHRAFVAPCRKPRKGVHPLMFVVGPQTGPDCQMWLLLGLTSAEPGTSQDSRPSHSLIDHTSPPPSPVLWPRSPSPLPPPPASPPAPPPPTTVIASDVQTSTSKSASSALSKRPTSSIQDHSVTVTKGV</sequence>
<feature type="compositionally biased region" description="Polar residues" evidence="1">
    <location>
        <begin position="138"/>
        <end position="154"/>
    </location>
</feature>
<accession>A0A5B7JTK6</accession>
<reference evidence="2 3" key="1">
    <citation type="submission" date="2019-05" db="EMBL/GenBank/DDBJ databases">
        <title>Another draft genome of Portunus trituberculatus and its Hox gene families provides insights of decapod evolution.</title>
        <authorList>
            <person name="Jeong J.-H."/>
            <person name="Song I."/>
            <person name="Kim S."/>
            <person name="Choi T."/>
            <person name="Kim D."/>
            <person name="Ryu S."/>
            <person name="Kim W."/>
        </authorList>
    </citation>
    <scope>NUCLEOTIDE SEQUENCE [LARGE SCALE GENOMIC DNA]</scope>
    <source>
        <tissue evidence="2">Muscle</tissue>
    </source>
</reference>
<comment type="caution">
    <text evidence="2">The sequence shown here is derived from an EMBL/GenBank/DDBJ whole genome shotgun (WGS) entry which is preliminary data.</text>
</comment>
<dbReference type="Proteomes" id="UP000324222">
    <property type="component" value="Unassembled WGS sequence"/>
</dbReference>
<dbReference type="OrthoDB" id="6341029at2759"/>
<feature type="compositionally biased region" description="Low complexity" evidence="1">
    <location>
        <begin position="125"/>
        <end position="137"/>
    </location>
</feature>
<dbReference type="AlphaFoldDB" id="A0A5B7JTK6"/>
<evidence type="ECO:0000313" key="2">
    <source>
        <dbReference type="EMBL" id="MPC97616.1"/>
    </source>
</evidence>